<evidence type="ECO:0000313" key="1">
    <source>
        <dbReference type="EMBL" id="TVT96951.1"/>
    </source>
</evidence>
<organism evidence="1 2">
    <name type="scientific">Eragrostis curvula</name>
    <name type="common">weeping love grass</name>
    <dbReference type="NCBI Taxonomy" id="38414"/>
    <lineage>
        <taxon>Eukaryota</taxon>
        <taxon>Viridiplantae</taxon>
        <taxon>Streptophyta</taxon>
        <taxon>Embryophyta</taxon>
        <taxon>Tracheophyta</taxon>
        <taxon>Spermatophyta</taxon>
        <taxon>Magnoliopsida</taxon>
        <taxon>Liliopsida</taxon>
        <taxon>Poales</taxon>
        <taxon>Poaceae</taxon>
        <taxon>PACMAD clade</taxon>
        <taxon>Chloridoideae</taxon>
        <taxon>Eragrostideae</taxon>
        <taxon>Eragrostidinae</taxon>
        <taxon>Eragrostis</taxon>
    </lineage>
</organism>
<gene>
    <name evidence="1" type="ORF">EJB05_57835</name>
</gene>
<proteinExistence type="predicted"/>
<dbReference type="EMBL" id="RWGY01001112">
    <property type="protein sequence ID" value="TVT96951.1"/>
    <property type="molecule type" value="Genomic_DNA"/>
</dbReference>
<comment type="caution">
    <text evidence="1">The sequence shown here is derived from an EMBL/GenBank/DDBJ whole genome shotgun (WGS) entry which is preliminary data.</text>
</comment>
<protein>
    <submittedName>
        <fullName evidence="1">Uncharacterized protein</fullName>
    </submittedName>
</protein>
<dbReference type="Proteomes" id="UP000324897">
    <property type="component" value="Unassembled WGS sequence"/>
</dbReference>
<reference evidence="1 2" key="1">
    <citation type="journal article" date="2019" name="Sci. Rep.">
        <title>A high-quality genome of Eragrostis curvula grass provides insights into Poaceae evolution and supports new strategies to enhance forage quality.</title>
        <authorList>
            <person name="Carballo J."/>
            <person name="Santos B.A.C.M."/>
            <person name="Zappacosta D."/>
            <person name="Garbus I."/>
            <person name="Selva J.P."/>
            <person name="Gallo C.A."/>
            <person name="Diaz A."/>
            <person name="Albertini E."/>
            <person name="Caccamo M."/>
            <person name="Echenique V."/>
        </authorList>
    </citation>
    <scope>NUCLEOTIDE SEQUENCE [LARGE SCALE GENOMIC DNA]</scope>
    <source>
        <strain evidence="2">cv. Victoria</strain>
        <tissue evidence="1">Leaf</tissue>
    </source>
</reference>
<sequence>MMHLGDGGESKASSLMTNKVLRPLLCLVVVFYDHDCWLDVGQICVFSNTNMVKEVTMRLVTGSTTTRVLSYGISVYL</sequence>
<accession>A0A5J9SCX2</accession>
<name>A0A5J9SCX2_9POAL</name>
<feature type="non-terminal residue" evidence="1">
    <location>
        <position position="1"/>
    </location>
</feature>
<keyword evidence="2" id="KW-1185">Reference proteome</keyword>
<dbReference type="Gramene" id="TVT96951">
    <property type="protein sequence ID" value="TVT96951"/>
    <property type="gene ID" value="EJB05_57835"/>
</dbReference>
<dbReference type="AlphaFoldDB" id="A0A5J9SCX2"/>
<evidence type="ECO:0000313" key="2">
    <source>
        <dbReference type="Proteomes" id="UP000324897"/>
    </source>
</evidence>